<evidence type="ECO:0008006" key="5">
    <source>
        <dbReference type="Google" id="ProtNLM"/>
    </source>
</evidence>
<evidence type="ECO:0000256" key="1">
    <source>
        <dbReference type="SAM" id="MobiDB-lite"/>
    </source>
</evidence>
<gene>
    <name evidence="3" type="ORF">COY93_04760</name>
</gene>
<dbReference type="AlphaFoldDB" id="A0A2M7Q8N9"/>
<evidence type="ECO:0000256" key="2">
    <source>
        <dbReference type="SAM" id="Phobius"/>
    </source>
</evidence>
<feature type="region of interest" description="Disordered" evidence="1">
    <location>
        <begin position="1"/>
        <end position="66"/>
    </location>
</feature>
<reference evidence="4" key="1">
    <citation type="submission" date="2017-09" db="EMBL/GenBank/DDBJ databases">
        <title>Depth-based differentiation of microbial function through sediment-hosted aquifers and enrichment of novel symbionts in the deep terrestrial subsurface.</title>
        <authorList>
            <person name="Probst A.J."/>
            <person name="Ladd B."/>
            <person name="Jarett J.K."/>
            <person name="Geller-Mcgrath D.E."/>
            <person name="Sieber C.M.K."/>
            <person name="Emerson J.B."/>
            <person name="Anantharaman K."/>
            <person name="Thomas B.C."/>
            <person name="Malmstrom R."/>
            <person name="Stieglmeier M."/>
            <person name="Klingl A."/>
            <person name="Woyke T."/>
            <person name="Ryan C.M."/>
            <person name="Banfield J.F."/>
        </authorList>
    </citation>
    <scope>NUCLEOTIDE SEQUENCE [LARGE SCALE GENOMIC DNA]</scope>
</reference>
<evidence type="ECO:0000313" key="3">
    <source>
        <dbReference type="EMBL" id="PIY61764.1"/>
    </source>
</evidence>
<organism evidence="3 4">
    <name type="scientific">Candidatus Uhrbacteria bacterium CG_4_10_14_0_8_um_filter_58_22</name>
    <dbReference type="NCBI Taxonomy" id="1975029"/>
    <lineage>
        <taxon>Bacteria</taxon>
        <taxon>Candidatus Uhriibacteriota</taxon>
    </lineage>
</organism>
<keyword evidence="2" id="KW-1133">Transmembrane helix</keyword>
<name>A0A2M7Q8N9_9BACT</name>
<keyword evidence="2" id="KW-0812">Transmembrane</keyword>
<dbReference type="Proteomes" id="UP000230973">
    <property type="component" value="Unassembled WGS sequence"/>
</dbReference>
<proteinExistence type="predicted"/>
<sequence>MPQKKISPPKRLSMQKETAGDVSGDGKAINRKPVVRVRKSAAAKKPATKKAVAKKRKPAVRKPASVKEIPPSAVVVSVAPAAPTASKNAMEEALRDLDRMMTEEDSVYRLGSETKSDRDYGMEMGETVRTTDETLGHDVSESVGKADETTFSAEDKRLSIESILGSNDTSENDDVERVSSRLATSRKNRGSKLLLLIPILVFVLAAILVADGAGLLGGVGRRWTSEALSVVSSRFGRKSVQEISQPQERPSFPPVVSVNVLVTAEESGTETVLNSVPSRVIETDVQLQDTFQATGEAFSEDARSVGTVTVVNGTSRNFRFVATTRFLSEEGVLFRLKEASDIPAGDSVDVAVYADVVGSAGDVGPSRFTIPGLSQELQKDIYGISDGPMTGGSGTVAAVSVEDIAAAKEDLLDRLRVEAIDNFSLMVDDGERIAGDLITSRELEVTEPKVGTPGASFSMRMSAEFRALVVPEQKISELLRARMEELLPDDKNSDDFEVGEPLYSVEAYDTVGERAELRAESSIRSF</sequence>
<keyword evidence="2" id="KW-0472">Membrane</keyword>
<comment type="caution">
    <text evidence="3">The sequence shown here is derived from an EMBL/GenBank/DDBJ whole genome shotgun (WGS) entry which is preliminary data.</text>
</comment>
<feature type="compositionally biased region" description="Basic residues" evidence="1">
    <location>
        <begin position="29"/>
        <end position="60"/>
    </location>
</feature>
<dbReference type="EMBL" id="PFLC01000062">
    <property type="protein sequence ID" value="PIY61764.1"/>
    <property type="molecule type" value="Genomic_DNA"/>
</dbReference>
<protein>
    <recommendedName>
        <fullName evidence="5">Baseplate protein J-like domain-containing protein</fullName>
    </recommendedName>
</protein>
<accession>A0A2M7Q8N9</accession>
<evidence type="ECO:0000313" key="4">
    <source>
        <dbReference type="Proteomes" id="UP000230973"/>
    </source>
</evidence>
<feature type="transmembrane region" description="Helical" evidence="2">
    <location>
        <begin position="193"/>
        <end position="216"/>
    </location>
</feature>